<evidence type="ECO:0000313" key="7">
    <source>
        <dbReference type="EMBL" id="SBV93856.1"/>
    </source>
</evidence>
<dbReference type="InterPro" id="IPR005495">
    <property type="entry name" value="LptG/LptF_permease"/>
</dbReference>
<accession>A0A212J321</accession>
<dbReference type="InterPro" id="IPR030922">
    <property type="entry name" value="LptF"/>
</dbReference>
<keyword evidence="2" id="KW-1003">Cell membrane</keyword>
<dbReference type="GO" id="GO:0043190">
    <property type="term" value="C:ATP-binding cassette (ABC) transporter complex"/>
    <property type="evidence" value="ECO:0007669"/>
    <property type="project" value="InterPro"/>
</dbReference>
<feature type="transmembrane region" description="Helical" evidence="6">
    <location>
        <begin position="325"/>
        <end position="347"/>
    </location>
</feature>
<keyword evidence="3 6" id="KW-0812">Transmembrane</keyword>
<protein>
    <submittedName>
        <fullName evidence="7">Putative Permease</fullName>
    </submittedName>
</protein>
<evidence type="ECO:0000256" key="4">
    <source>
        <dbReference type="ARBA" id="ARBA00022989"/>
    </source>
</evidence>
<feature type="transmembrane region" description="Helical" evidence="6">
    <location>
        <begin position="113"/>
        <end position="134"/>
    </location>
</feature>
<dbReference type="AlphaFoldDB" id="A0A212J321"/>
<dbReference type="GO" id="GO:0015920">
    <property type="term" value="P:lipopolysaccharide transport"/>
    <property type="evidence" value="ECO:0007669"/>
    <property type="project" value="TreeGrafter"/>
</dbReference>
<evidence type="ECO:0000256" key="1">
    <source>
        <dbReference type="ARBA" id="ARBA00004651"/>
    </source>
</evidence>
<feature type="transmembrane region" description="Helical" evidence="6">
    <location>
        <begin position="63"/>
        <end position="92"/>
    </location>
</feature>
<proteinExistence type="predicted"/>
<name>A0A212J321_9DELT</name>
<dbReference type="Pfam" id="PF03739">
    <property type="entry name" value="LptF_LptG"/>
    <property type="match status" value="1"/>
</dbReference>
<sequence length="409" mass="46242">MRQSRREDRLNILRVTLVQRYIIKELAQGFVLCFVSLLTLILMGRGLQMRNLFLGLDLSALDAAMLFFYMIPMFMLIVVPFSCMLTVFLSFLRMSTDRELVALRAGGVSLYQLLPAPLIFCTLCAVMTLFVSLYGVSWGMDNFRATIVDIANNRARIVVQPGVFNQDIFGLTLFARQVDPDTQEMRSVIFEDRTQDKKNRLTILAETGTIKAEPSTGSLLFTLHNGHIYRADGEQFGILGFDTYEIRLDLSKVFSGADIGEIRPKEMSWDQLRQAYREPDVSSPRFQLKVAVELQKRWALPVSCIVLGLFAMPLACMFEGVRRQMGVVLSLVTFLIYYSVFSLGISIGESGKVAPAFGLWVPNALFAVLGILGLYLTVREQVPTVQSILLRIPYLRRREELRVQQGDGQ</sequence>
<dbReference type="GO" id="GO:0055085">
    <property type="term" value="P:transmembrane transport"/>
    <property type="evidence" value="ECO:0007669"/>
    <property type="project" value="InterPro"/>
</dbReference>
<evidence type="ECO:0000256" key="6">
    <source>
        <dbReference type="SAM" id="Phobius"/>
    </source>
</evidence>
<organism evidence="7">
    <name type="scientific">uncultured delta proteobacterium</name>
    <dbReference type="NCBI Taxonomy" id="34034"/>
    <lineage>
        <taxon>Bacteria</taxon>
        <taxon>Deltaproteobacteria</taxon>
        <taxon>environmental samples</taxon>
    </lineage>
</organism>
<keyword evidence="4 6" id="KW-1133">Transmembrane helix</keyword>
<keyword evidence="5 6" id="KW-0472">Membrane</keyword>
<dbReference type="EMBL" id="FLUQ01000001">
    <property type="protein sequence ID" value="SBV93856.1"/>
    <property type="molecule type" value="Genomic_DNA"/>
</dbReference>
<evidence type="ECO:0000256" key="2">
    <source>
        <dbReference type="ARBA" id="ARBA00022475"/>
    </source>
</evidence>
<evidence type="ECO:0000256" key="5">
    <source>
        <dbReference type="ARBA" id="ARBA00023136"/>
    </source>
</evidence>
<dbReference type="PANTHER" id="PTHR33529">
    <property type="entry name" value="SLR0882 PROTEIN-RELATED"/>
    <property type="match status" value="1"/>
</dbReference>
<feature type="transmembrane region" description="Helical" evidence="6">
    <location>
        <begin position="298"/>
        <end position="318"/>
    </location>
</feature>
<dbReference type="NCBIfam" id="TIGR04407">
    <property type="entry name" value="LptF_YjgP"/>
    <property type="match status" value="1"/>
</dbReference>
<comment type="subcellular location">
    <subcellularLocation>
        <location evidence="1">Cell membrane</location>
        <topology evidence="1">Multi-pass membrane protein</topology>
    </subcellularLocation>
</comment>
<reference evidence="7" key="1">
    <citation type="submission" date="2016-04" db="EMBL/GenBank/DDBJ databases">
        <authorList>
            <person name="Evans L.H."/>
            <person name="Alamgir A."/>
            <person name="Owens N."/>
            <person name="Weber N.D."/>
            <person name="Virtaneva K."/>
            <person name="Barbian K."/>
            <person name="Babar A."/>
            <person name="Rosenke K."/>
        </authorList>
    </citation>
    <scope>NUCLEOTIDE SEQUENCE</scope>
    <source>
        <strain evidence="7">86</strain>
    </source>
</reference>
<evidence type="ECO:0000256" key="3">
    <source>
        <dbReference type="ARBA" id="ARBA00022692"/>
    </source>
</evidence>
<dbReference type="PANTHER" id="PTHR33529:SF6">
    <property type="entry name" value="YJGP_YJGQ FAMILY PERMEASE"/>
    <property type="match status" value="1"/>
</dbReference>
<feature type="transmembrane region" description="Helical" evidence="6">
    <location>
        <begin position="359"/>
        <end position="378"/>
    </location>
</feature>
<feature type="transmembrane region" description="Helical" evidence="6">
    <location>
        <begin position="21"/>
        <end position="43"/>
    </location>
</feature>
<gene>
    <name evidence="7" type="ORF">KL86DPRO_10603</name>
</gene>